<accession>A0A6J5F333</accession>
<feature type="domain" description="ImpA N-terminal" evidence="2">
    <location>
        <begin position="10"/>
        <end position="132"/>
    </location>
</feature>
<feature type="region of interest" description="Disordered" evidence="1">
    <location>
        <begin position="256"/>
        <end position="276"/>
    </location>
</feature>
<protein>
    <recommendedName>
        <fullName evidence="2">ImpA N-terminal domain-containing protein</fullName>
    </recommendedName>
</protein>
<dbReference type="PANTHER" id="PTHR37951:SF1">
    <property type="entry name" value="TYPE VI SECRETION SYSTEM COMPONENT TSSA1"/>
    <property type="match status" value="1"/>
</dbReference>
<evidence type="ECO:0000313" key="3">
    <source>
        <dbReference type="EMBL" id="CAB3771656.1"/>
    </source>
</evidence>
<name>A0A6J5F333_9BURK</name>
<dbReference type="NCBIfam" id="TIGR03363">
    <property type="entry name" value="VI_chp_8"/>
    <property type="match status" value="1"/>
</dbReference>
<keyword evidence="4" id="KW-1185">Reference proteome</keyword>
<evidence type="ECO:0000256" key="1">
    <source>
        <dbReference type="SAM" id="MobiDB-lite"/>
    </source>
</evidence>
<evidence type="ECO:0000313" key="4">
    <source>
        <dbReference type="Proteomes" id="UP000494329"/>
    </source>
</evidence>
<dbReference type="PANTHER" id="PTHR37951">
    <property type="entry name" value="CYTOPLASMIC PROTEIN-RELATED"/>
    <property type="match status" value="1"/>
</dbReference>
<dbReference type="InterPro" id="IPR010657">
    <property type="entry name" value="ImpA_N"/>
</dbReference>
<dbReference type="InterPro" id="IPR017740">
    <property type="entry name" value="TssA-like"/>
</dbReference>
<gene>
    <name evidence="3" type="ORF">LMG29739_06078</name>
</gene>
<proteinExistence type="predicted"/>
<evidence type="ECO:0000259" key="2">
    <source>
        <dbReference type="Pfam" id="PF06812"/>
    </source>
</evidence>
<dbReference type="EMBL" id="CADIKF010000083">
    <property type="protein sequence ID" value="CAB3771656.1"/>
    <property type="molecule type" value="Genomic_DNA"/>
</dbReference>
<organism evidence="3 4">
    <name type="scientific">Paraburkholderia solisilvae</name>
    <dbReference type="NCBI Taxonomy" id="624376"/>
    <lineage>
        <taxon>Bacteria</taxon>
        <taxon>Pseudomonadati</taxon>
        <taxon>Pseudomonadota</taxon>
        <taxon>Betaproteobacteria</taxon>
        <taxon>Burkholderiales</taxon>
        <taxon>Burkholderiaceae</taxon>
        <taxon>Paraburkholderia</taxon>
    </lineage>
</organism>
<feature type="region of interest" description="Disordered" evidence="1">
    <location>
        <begin position="1"/>
        <end position="21"/>
    </location>
</feature>
<dbReference type="Proteomes" id="UP000494329">
    <property type="component" value="Unassembled WGS sequence"/>
</dbReference>
<dbReference type="RefSeq" id="WP_175115202.1">
    <property type="nucleotide sequence ID" value="NZ_CADIKF010000083.1"/>
</dbReference>
<sequence>MTPSDLSQLLAPIDDASPAGPNLEYDPDFAELERIATPTAERSVGDSVKAAQEPDWDAVAHAAQALFARSKDLRVAMHLLAAWTRRQGLAGWCAGLAVVHGLLERYWDDVHPQLDTDDDNDPTARANALMPLGDPQSVLGYFRATPFVQSPRIGRFSLRDLRIATGGLPVAQAAADAPLITLVELEACCMDCPEAQLHATAAALATAHGHIRAIDALLSERLGTASPDLTQLHADIGELKKFVESQAAKRFPGFTQAPAADAGKPAVSSPAVRADSGKIQGNDDVIRRLDEICEYYERTEPSSPVPILMRRARGLIGRSFLDLLKNVAPNGLPDLQILAGPEEEE</sequence>
<dbReference type="Pfam" id="PF06812">
    <property type="entry name" value="ImpA_N"/>
    <property type="match status" value="1"/>
</dbReference>
<reference evidence="3 4" key="1">
    <citation type="submission" date="2020-04" db="EMBL/GenBank/DDBJ databases">
        <authorList>
            <person name="De Canck E."/>
        </authorList>
    </citation>
    <scope>NUCLEOTIDE SEQUENCE [LARGE SCALE GENOMIC DNA]</scope>
    <source>
        <strain evidence="3 4">LMG 29739</strain>
    </source>
</reference>
<dbReference type="AlphaFoldDB" id="A0A6J5F333"/>